<reference evidence="4 5" key="1">
    <citation type="submission" date="2018-06" db="EMBL/GenBank/DDBJ databases">
        <title>Comparative genomics of downy mildews reveals potential adaptations to biotrophy.</title>
        <authorList>
            <person name="Fletcher K."/>
            <person name="Klosterman S.J."/>
            <person name="Derevnina L."/>
            <person name="Martin F."/>
            <person name="Koike S."/>
            <person name="Reyes Chin-Wo S."/>
            <person name="Mou B."/>
            <person name="Michelmore R."/>
        </authorList>
    </citation>
    <scope>NUCLEOTIDE SEQUENCE [LARGE SCALE GENOMIC DNA]</scope>
    <source>
        <strain evidence="3 5">R13</strain>
        <strain evidence="2 4">R14</strain>
    </source>
</reference>
<name>A0A3M6VNT3_9STRA</name>
<accession>A0A3M6VNT3</accession>
<comment type="caution">
    <text evidence="2">The sequence shown here is derived from an EMBL/GenBank/DDBJ whole genome shotgun (WGS) entry which is preliminary data.</text>
</comment>
<dbReference type="AlphaFoldDB" id="A0A3M6VNT3"/>
<evidence type="ECO:0000313" key="4">
    <source>
        <dbReference type="Proteomes" id="UP000282087"/>
    </source>
</evidence>
<gene>
    <name evidence="3" type="ORF">DD237_000687</name>
    <name evidence="2" type="ORF">DD238_000474</name>
</gene>
<dbReference type="EMBL" id="QLLG01000157">
    <property type="protein sequence ID" value="RMX67793.1"/>
    <property type="molecule type" value="Genomic_DNA"/>
</dbReference>
<evidence type="ECO:0000313" key="3">
    <source>
        <dbReference type="EMBL" id="RQM17704.1"/>
    </source>
</evidence>
<organism evidence="2 4">
    <name type="scientific">Peronospora effusa</name>
    <dbReference type="NCBI Taxonomy" id="542832"/>
    <lineage>
        <taxon>Eukaryota</taxon>
        <taxon>Sar</taxon>
        <taxon>Stramenopiles</taxon>
        <taxon>Oomycota</taxon>
        <taxon>Peronosporomycetes</taxon>
        <taxon>Peronosporales</taxon>
        <taxon>Peronosporaceae</taxon>
        <taxon>Peronospora</taxon>
    </lineage>
</organism>
<evidence type="ECO:0000256" key="1">
    <source>
        <dbReference type="SAM" id="MobiDB-lite"/>
    </source>
</evidence>
<dbReference type="STRING" id="542832.A0A3M6VNT3"/>
<dbReference type="Proteomes" id="UP000282087">
    <property type="component" value="Unassembled WGS sequence"/>
</dbReference>
<dbReference type="Proteomes" id="UP000286097">
    <property type="component" value="Unassembled WGS sequence"/>
</dbReference>
<dbReference type="VEuPathDB" id="FungiDB:DD237_000687"/>
<keyword evidence="4" id="KW-1185">Reference proteome</keyword>
<proteinExistence type="predicted"/>
<feature type="region of interest" description="Disordered" evidence="1">
    <location>
        <begin position="86"/>
        <end position="113"/>
    </location>
</feature>
<dbReference type="EMBL" id="QKXF01000091">
    <property type="protein sequence ID" value="RQM17704.1"/>
    <property type="molecule type" value="Genomic_DNA"/>
</dbReference>
<protein>
    <submittedName>
        <fullName evidence="2">Uncharacterized protein</fullName>
    </submittedName>
</protein>
<feature type="compositionally biased region" description="Basic residues" evidence="1">
    <location>
        <begin position="95"/>
        <end position="112"/>
    </location>
</feature>
<sequence length="476" mass="54443">MKIVATPYRNTEIMDEDLIEALGYFSDDVQIPIVVSTKLEGSDIIDSLLLSLEIQELFSSDEEERVKKENVCTNVAMSKPFVEKETREHLVVKPKDRRQRPFSTSKRHNRRRPKDELAYLRAKVVELQEMLVTVGNTKMSLDDKNTALAMIKTTSGLSSWKETAERQKHEVAISLNENRKLRNRLLGQLQVTRVLEAAIQQYQTDKATSIHDLLTSAFICKVTRPLVMNVAEEEIFAHLDSQLETQLAEVNGVLTTHGLSSVRFKLQGGFKFNREENGISFRHEEARLLPFSLQKLHYAIWNSMHNGLVVNDTETQVLNNDRYNLIIRDTIELSKSHHVTITKRAAFRRHIEQDSVVFVWCSYVQIEGSISLRLLEKGWSTASTFELHRGVIPGDSSSKNFTRGCITRMAIQLIPEISKYKSEQEAQMHIGGMTDLIDGTYQHNFNQVNKFVERLLTNGEPDDNDEGFVPELCVHT</sequence>
<evidence type="ECO:0000313" key="5">
    <source>
        <dbReference type="Proteomes" id="UP000286097"/>
    </source>
</evidence>
<evidence type="ECO:0000313" key="2">
    <source>
        <dbReference type="EMBL" id="RMX67793.1"/>
    </source>
</evidence>